<proteinExistence type="predicted"/>
<dbReference type="EMBL" id="MHWE01000003">
    <property type="protein sequence ID" value="OHB04740.1"/>
    <property type="molecule type" value="Genomic_DNA"/>
</dbReference>
<accession>A0A1G2U6W7</accession>
<feature type="transmembrane region" description="Helical" evidence="1">
    <location>
        <begin position="20"/>
        <end position="43"/>
    </location>
</feature>
<organism evidence="2 3">
    <name type="scientific">Candidatus Zambryskibacteria bacterium RIFCSPLOWO2_01_FULL_45_21</name>
    <dbReference type="NCBI Taxonomy" id="1802761"/>
    <lineage>
        <taxon>Bacteria</taxon>
        <taxon>Candidatus Zambryskiibacteriota</taxon>
    </lineage>
</organism>
<name>A0A1G2U6W7_9BACT</name>
<evidence type="ECO:0000313" key="3">
    <source>
        <dbReference type="Proteomes" id="UP000176800"/>
    </source>
</evidence>
<comment type="caution">
    <text evidence="2">The sequence shown here is derived from an EMBL/GenBank/DDBJ whole genome shotgun (WGS) entry which is preliminary data.</text>
</comment>
<dbReference type="AlphaFoldDB" id="A0A1G2U6W7"/>
<evidence type="ECO:0000313" key="2">
    <source>
        <dbReference type="EMBL" id="OHB04740.1"/>
    </source>
</evidence>
<keyword evidence="1" id="KW-0472">Membrane</keyword>
<dbReference type="Proteomes" id="UP000176800">
    <property type="component" value="Unassembled WGS sequence"/>
</dbReference>
<gene>
    <name evidence="2" type="ORF">A3B14_03720</name>
</gene>
<reference evidence="2 3" key="1">
    <citation type="journal article" date="2016" name="Nat. Commun.">
        <title>Thousands of microbial genomes shed light on interconnected biogeochemical processes in an aquifer system.</title>
        <authorList>
            <person name="Anantharaman K."/>
            <person name="Brown C.T."/>
            <person name="Hug L.A."/>
            <person name="Sharon I."/>
            <person name="Castelle C.J."/>
            <person name="Probst A.J."/>
            <person name="Thomas B.C."/>
            <person name="Singh A."/>
            <person name="Wilkins M.J."/>
            <person name="Karaoz U."/>
            <person name="Brodie E.L."/>
            <person name="Williams K.H."/>
            <person name="Hubbard S.S."/>
            <person name="Banfield J.F."/>
        </authorList>
    </citation>
    <scope>NUCLEOTIDE SEQUENCE [LARGE SCALE GENOMIC DNA]</scope>
</reference>
<keyword evidence="1" id="KW-1133">Transmembrane helix</keyword>
<sequence length="112" mass="11982">MENMENPNNPMEGGVGPQRSSAGPIIGIIIIIVVLVLGGLYFWGQKLSQESLLEDSSMTTETEAMIESRSAAATRQLRVQSASDDISYIEADLNATELESLGSEFDSAESGN</sequence>
<evidence type="ECO:0000256" key="1">
    <source>
        <dbReference type="SAM" id="Phobius"/>
    </source>
</evidence>
<protein>
    <submittedName>
        <fullName evidence="2">Uncharacterized protein</fullName>
    </submittedName>
</protein>
<keyword evidence="1" id="KW-0812">Transmembrane</keyword>